<dbReference type="InterPro" id="IPR050171">
    <property type="entry name" value="MFS_Transporters"/>
</dbReference>
<dbReference type="CDD" id="cd17329">
    <property type="entry name" value="MFS_MdtH_MDR_like"/>
    <property type="match status" value="1"/>
</dbReference>
<dbReference type="Pfam" id="PF07690">
    <property type="entry name" value="MFS_1"/>
    <property type="match status" value="1"/>
</dbReference>
<dbReference type="PROSITE" id="PS00216">
    <property type="entry name" value="SUGAR_TRANSPORT_1"/>
    <property type="match status" value="1"/>
</dbReference>
<dbReference type="InterPro" id="IPR011701">
    <property type="entry name" value="MFS"/>
</dbReference>
<accession>A0ABV7WP04</accession>
<evidence type="ECO:0000259" key="8">
    <source>
        <dbReference type="PROSITE" id="PS50850"/>
    </source>
</evidence>
<feature type="transmembrane region" description="Helical" evidence="7">
    <location>
        <begin position="306"/>
        <end position="331"/>
    </location>
</feature>
<dbReference type="InterPro" id="IPR036259">
    <property type="entry name" value="MFS_trans_sf"/>
</dbReference>
<gene>
    <name evidence="9" type="ORF">ACFOND_04900</name>
</gene>
<keyword evidence="4 7" id="KW-0812">Transmembrane</keyword>
<feature type="transmembrane region" description="Helical" evidence="7">
    <location>
        <begin position="215"/>
        <end position="231"/>
    </location>
</feature>
<protein>
    <submittedName>
        <fullName evidence="9">MDR family MFS transporter</fullName>
    </submittedName>
</protein>
<keyword evidence="10" id="KW-1185">Reference proteome</keyword>
<evidence type="ECO:0000256" key="3">
    <source>
        <dbReference type="ARBA" id="ARBA00022475"/>
    </source>
</evidence>
<comment type="caution">
    <text evidence="9">The sequence shown here is derived from an EMBL/GenBank/DDBJ whole genome shotgun (WGS) entry which is preliminary data.</text>
</comment>
<feature type="transmembrane region" description="Helical" evidence="7">
    <location>
        <begin position="12"/>
        <end position="35"/>
    </location>
</feature>
<evidence type="ECO:0000256" key="6">
    <source>
        <dbReference type="ARBA" id="ARBA00023136"/>
    </source>
</evidence>
<comment type="subcellular location">
    <subcellularLocation>
        <location evidence="1">Cell membrane</location>
        <topology evidence="1">Multi-pass membrane protein</topology>
    </subcellularLocation>
</comment>
<dbReference type="RefSeq" id="WP_290280333.1">
    <property type="nucleotide sequence ID" value="NZ_JAUFQI010000001.1"/>
</dbReference>
<proteinExistence type="predicted"/>
<feature type="transmembrane region" description="Helical" evidence="7">
    <location>
        <begin position="251"/>
        <end position="271"/>
    </location>
</feature>
<organism evidence="9 10">
    <name type="scientific">Reinekea marina</name>
    <dbReference type="NCBI Taxonomy" id="1310421"/>
    <lineage>
        <taxon>Bacteria</taxon>
        <taxon>Pseudomonadati</taxon>
        <taxon>Pseudomonadota</taxon>
        <taxon>Gammaproteobacteria</taxon>
        <taxon>Oceanospirillales</taxon>
        <taxon>Saccharospirillaceae</taxon>
        <taxon>Reinekea</taxon>
    </lineage>
</organism>
<dbReference type="PROSITE" id="PS50850">
    <property type="entry name" value="MFS"/>
    <property type="match status" value="1"/>
</dbReference>
<feature type="transmembrane region" description="Helical" evidence="7">
    <location>
        <begin position="168"/>
        <end position="190"/>
    </location>
</feature>
<feature type="transmembrane region" description="Helical" evidence="7">
    <location>
        <begin position="343"/>
        <end position="365"/>
    </location>
</feature>
<dbReference type="InterPro" id="IPR020846">
    <property type="entry name" value="MFS_dom"/>
</dbReference>
<keyword evidence="5 7" id="KW-1133">Transmembrane helix</keyword>
<evidence type="ECO:0000256" key="1">
    <source>
        <dbReference type="ARBA" id="ARBA00004651"/>
    </source>
</evidence>
<dbReference type="Proteomes" id="UP001595710">
    <property type="component" value="Unassembled WGS sequence"/>
</dbReference>
<dbReference type="PANTHER" id="PTHR23517">
    <property type="entry name" value="RESISTANCE PROTEIN MDTM, PUTATIVE-RELATED-RELATED"/>
    <property type="match status" value="1"/>
</dbReference>
<feature type="transmembrane region" description="Helical" evidence="7">
    <location>
        <begin position="283"/>
        <end position="300"/>
    </location>
</feature>
<dbReference type="Gene3D" id="1.20.1250.20">
    <property type="entry name" value="MFS general substrate transporter like domains"/>
    <property type="match status" value="1"/>
</dbReference>
<feature type="domain" description="Major facilitator superfamily (MFS) profile" evidence="8">
    <location>
        <begin position="12"/>
        <end position="396"/>
    </location>
</feature>
<feature type="transmembrane region" description="Helical" evidence="7">
    <location>
        <begin position="371"/>
        <end position="390"/>
    </location>
</feature>
<dbReference type="InterPro" id="IPR005829">
    <property type="entry name" value="Sugar_transporter_CS"/>
</dbReference>
<keyword evidence="2" id="KW-0813">Transport</keyword>
<dbReference type="SUPFAM" id="SSF103473">
    <property type="entry name" value="MFS general substrate transporter"/>
    <property type="match status" value="1"/>
</dbReference>
<evidence type="ECO:0000256" key="7">
    <source>
        <dbReference type="SAM" id="Phobius"/>
    </source>
</evidence>
<evidence type="ECO:0000313" key="9">
    <source>
        <dbReference type="EMBL" id="MFC3700973.1"/>
    </source>
</evidence>
<name>A0ABV7WP04_9GAMM</name>
<evidence type="ECO:0000256" key="5">
    <source>
        <dbReference type="ARBA" id="ARBA00022989"/>
    </source>
</evidence>
<evidence type="ECO:0000256" key="4">
    <source>
        <dbReference type="ARBA" id="ARBA00022692"/>
    </source>
</evidence>
<reference evidence="10" key="1">
    <citation type="journal article" date="2019" name="Int. J. Syst. Evol. Microbiol.">
        <title>The Global Catalogue of Microorganisms (GCM) 10K type strain sequencing project: providing services to taxonomists for standard genome sequencing and annotation.</title>
        <authorList>
            <consortium name="The Broad Institute Genomics Platform"/>
            <consortium name="The Broad Institute Genome Sequencing Center for Infectious Disease"/>
            <person name="Wu L."/>
            <person name="Ma J."/>
        </authorList>
    </citation>
    <scope>NUCLEOTIDE SEQUENCE [LARGE SCALE GENOMIC DNA]</scope>
    <source>
        <strain evidence="10">CECT 8288</strain>
    </source>
</reference>
<keyword evidence="3" id="KW-1003">Cell membrane</keyword>
<evidence type="ECO:0000313" key="10">
    <source>
        <dbReference type="Proteomes" id="UP001595710"/>
    </source>
</evidence>
<sequence length="403" mass="45014">MTLSNIRYFPLQIWVVLIGTFLTRAAFFMVWPFMAVILNQRFEMSEAVIGFILSLSALASAFFSLYVGYLSDKLGRKGLMMLGCVTYVVAFIILAISTTAVWFSVGAMMVGMSRSMLETPARAMISDLLEDKEIRDLAHQVRYYMVNVGASMGPILGLYLGFTGAQTTFWFVALTYALYGFGFMYVFHLVKNEVEPPKSELNFQQTLTVLRQDRSFLLLILANMFVMYSYMHQETSLVQHLNQLGDRVVDVYTPMILINGVIIIVFQFPLLKLMSAWPLTHRAYFGLSGFALAFLMYAFTPLDAPVYWWFAGAAVLAIGEVVLFPTFNLFIDRAAPAHMRGSYFGAGSLAAIGVSLSPLIGGIILQFFGGTALFVSTAFVCVIAGIFYHLSDKQRRLQSPVVN</sequence>
<feature type="transmembrane region" description="Helical" evidence="7">
    <location>
        <begin position="47"/>
        <end position="67"/>
    </location>
</feature>
<feature type="transmembrane region" description="Helical" evidence="7">
    <location>
        <begin position="141"/>
        <end position="162"/>
    </location>
</feature>
<keyword evidence="6 7" id="KW-0472">Membrane</keyword>
<evidence type="ECO:0000256" key="2">
    <source>
        <dbReference type="ARBA" id="ARBA00022448"/>
    </source>
</evidence>
<feature type="transmembrane region" description="Helical" evidence="7">
    <location>
        <begin position="79"/>
        <end position="105"/>
    </location>
</feature>
<dbReference type="EMBL" id="JBHRYN010000007">
    <property type="protein sequence ID" value="MFC3700973.1"/>
    <property type="molecule type" value="Genomic_DNA"/>
</dbReference>
<dbReference type="PANTHER" id="PTHR23517:SF2">
    <property type="entry name" value="MULTIDRUG RESISTANCE PROTEIN MDTH"/>
    <property type="match status" value="1"/>
</dbReference>